<organism evidence="1 2">
    <name type="scientific">Phyllosticta citrichinensis</name>
    <dbReference type="NCBI Taxonomy" id="1130410"/>
    <lineage>
        <taxon>Eukaryota</taxon>
        <taxon>Fungi</taxon>
        <taxon>Dikarya</taxon>
        <taxon>Ascomycota</taxon>
        <taxon>Pezizomycotina</taxon>
        <taxon>Dothideomycetes</taxon>
        <taxon>Dothideomycetes incertae sedis</taxon>
        <taxon>Botryosphaeriales</taxon>
        <taxon>Phyllostictaceae</taxon>
        <taxon>Phyllosticta</taxon>
    </lineage>
</organism>
<keyword evidence="2" id="KW-1185">Reference proteome</keyword>
<comment type="caution">
    <text evidence="1">The sequence shown here is derived from an EMBL/GenBank/DDBJ whole genome shotgun (WGS) entry which is preliminary data.</text>
</comment>
<gene>
    <name evidence="1" type="ORF">IWX90DRAFT_251078</name>
</gene>
<protein>
    <submittedName>
        <fullName evidence="1">Uncharacterized protein</fullName>
    </submittedName>
</protein>
<dbReference type="EMBL" id="JBBWUH010000006">
    <property type="protein sequence ID" value="KAK8164183.1"/>
    <property type="molecule type" value="Genomic_DNA"/>
</dbReference>
<proteinExistence type="predicted"/>
<reference evidence="1 2" key="1">
    <citation type="journal article" date="2022" name="G3 (Bethesda)">
        <title>Enemy or ally: a genomic approach to elucidate the lifestyle of Phyllosticta citrichinaensis.</title>
        <authorList>
            <person name="Buijs V.A."/>
            <person name="Groenewald J.Z."/>
            <person name="Haridas S."/>
            <person name="LaButti K.M."/>
            <person name="Lipzen A."/>
            <person name="Martin F.M."/>
            <person name="Barry K."/>
            <person name="Grigoriev I.V."/>
            <person name="Crous P.W."/>
            <person name="Seidl M.F."/>
        </authorList>
    </citation>
    <scope>NUCLEOTIDE SEQUENCE [LARGE SCALE GENOMIC DNA]</scope>
    <source>
        <strain evidence="1 2">CBS 129764</strain>
    </source>
</reference>
<evidence type="ECO:0000313" key="1">
    <source>
        <dbReference type="EMBL" id="KAK8164183.1"/>
    </source>
</evidence>
<dbReference type="Proteomes" id="UP001456524">
    <property type="component" value="Unassembled WGS sequence"/>
</dbReference>
<accession>A0ABR1XR95</accession>
<name>A0ABR1XR95_9PEZI</name>
<sequence length="216" mass="23703">MPSVFSSSFRIANDQQCPALLPLACQEKRIGAITASSTPIPLALAEFLDNMIQAAAHSACFGRRVRNQDGAFDLSSSRLCSVMRFSSALNSVGLGLCSKRGRSHVLGRNHYPTSYSGTPTSRMAPLLRCCRLRYSSLEAKQSTNFLAHMASSIALTSALSPEMPSTSPTLVAFSSFPFILVGNSTCLLIRQDREQKDHRFRGHSKFIVSQILRRRC</sequence>
<evidence type="ECO:0000313" key="2">
    <source>
        <dbReference type="Proteomes" id="UP001456524"/>
    </source>
</evidence>